<dbReference type="PANTHER" id="PTHR30146:SF151">
    <property type="entry name" value="HTH-TYPE TRANSCRIPTIONAL REPRESSOR CYTR"/>
    <property type="match status" value="1"/>
</dbReference>
<dbReference type="eggNOG" id="COG1609">
    <property type="taxonomic scope" value="Bacteria"/>
</dbReference>
<dbReference type="Pfam" id="PF00356">
    <property type="entry name" value="LacI"/>
    <property type="match status" value="1"/>
</dbReference>
<keyword evidence="4" id="KW-0804">Transcription</keyword>
<dbReference type="RefSeq" id="WP_008438752.1">
    <property type="nucleotide sequence ID" value="NZ_LVJS01000041.1"/>
</dbReference>
<dbReference type="InterPro" id="IPR010982">
    <property type="entry name" value="Lambda_DNA-bd_dom_sf"/>
</dbReference>
<dbReference type="SUPFAM" id="SSF53822">
    <property type="entry name" value="Periplasmic binding protein-like I"/>
    <property type="match status" value="1"/>
</dbReference>
<dbReference type="GO" id="GO:0000976">
    <property type="term" value="F:transcription cis-regulatory region binding"/>
    <property type="evidence" value="ECO:0007669"/>
    <property type="project" value="TreeGrafter"/>
</dbReference>
<organism evidence="6 7">
    <name type="scientific">Rhodanobacter thiooxydans</name>
    <dbReference type="NCBI Taxonomy" id="416169"/>
    <lineage>
        <taxon>Bacteria</taxon>
        <taxon>Pseudomonadati</taxon>
        <taxon>Pseudomonadota</taxon>
        <taxon>Gammaproteobacteria</taxon>
        <taxon>Lysobacterales</taxon>
        <taxon>Rhodanobacteraceae</taxon>
        <taxon>Rhodanobacter</taxon>
    </lineage>
</organism>
<dbReference type="InterPro" id="IPR000843">
    <property type="entry name" value="HTH_LacI"/>
</dbReference>
<dbReference type="PROSITE" id="PS50932">
    <property type="entry name" value="HTH_LACI_2"/>
    <property type="match status" value="1"/>
</dbReference>
<keyword evidence="7" id="KW-1185">Reference proteome</keyword>
<keyword evidence="3" id="KW-0238">DNA-binding</keyword>
<dbReference type="GO" id="GO:0003700">
    <property type="term" value="F:DNA-binding transcription factor activity"/>
    <property type="evidence" value="ECO:0007669"/>
    <property type="project" value="TreeGrafter"/>
</dbReference>
<dbReference type="Gene3D" id="1.10.260.40">
    <property type="entry name" value="lambda repressor-like DNA-binding domains"/>
    <property type="match status" value="1"/>
</dbReference>
<dbReference type="EMBL" id="LVJS01000041">
    <property type="protein sequence ID" value="KZC23700.1"/>
    <property type="molecule type" value="Genomic_DNA"/>
</dbReference>
<dbReference type="Proteomes" id="UP000076131">
    <property type="component" value="Unassembled WGS sequence"/>
</dbReference>
<dbReference type="InterPro" id="IPR046335">
    <property type="entry name" value="LacI/GalR-like_sensor"/>
</dbReference>
<dbReference type="SMART" id="SM00354">
    <property type="entry name" value="HTH_LACI"/>
    <property type="match status" value="1"/>
</dbReference>
<name>A0A154QI82_9GAMM</name>
<dbReference type="CDD" id="cd01392">
    <property type="entry name" value="HTH_LacI"/>
    <property type="match status" value="1"/>
</dbReference>
<evidence type="ECO:0000256" key="1">
    <source>
        <dbReference type="ARBA" id="ARBA00022491"/>
    </source>
</evidence>
<evidence type="ECO:0000256" key="2">
    <source>
        <dbReference type="ARBA" id="ARBA00023015"/>
    </source>
</evidence>
<dbReference type="InterPro" id="IPR028082">
    <property type="entry name" value="Peripla_BP_I"/>
</dbReference>
<reference evidence="6 7" key="1">
    <citation type="journal article" date="2016" name="MBio">
        <title>Lateral Gene Transfer in a Heavy Metal-Contaminated-Groundwater Microbial Community.</title>
        <authorList>
            <person name="Hemme C.L."/>
            <person name="Green S.J."/>
            <person name="Rishishwar L."/>
            <person name="Prakash O."/>
            <person name="Pettenato A."/>
            <person name="Chakraborty R."/>
            <person name="Deutschbauer A.M."/>
            <person name="Van Nostrand J.D."/>
            <person name="Wu L."/>
            <person name="He Z."/>
            <person name="Jordan I.K."/>
            <person name="Hazen T.C."/>
            <person name="Arkin A.P."/>
            <person name="Kostka J.E."/>
            <person name="Zhou J."/>
        </authorList>
    </citation>
    <scope>NUCLEOTIDE SEQUENCE [LARGE SCALE GENOMIC DNA]</scope>
    <source>
        <strain evidence="6 7">FW104-T7</strain>
    </source>
</reference>
<accession>A0A154QI82</accession>
<feature type="domain" description="HTH lacI-type" evidence="5">
    <location>
        <begin position="4"/>
        <end position="58"/>
    </location>
</feature>
<evidence type="ECO:0000256" key="4">
    <source>
        <dbReference type="ARBA" id="ARBA00023163"/>
    </source>
</evidence>
<evidence type="ECO:0000256" key="3">
    <source>
        <dbReference type="ARBA" id="ARBA00023125"/>
    </source>
</evidence>
<gene>
    <name evidence="6" type="ORF">RHOFW104T7_12485</name>
</gene>
<evidence type="ECO:0000313" key="7">
    <source>
        <dbReference type="Proteomes" id="UP000076131"/>
    </source>
</evidence>
<dbReference type="STRING" id="416169.RHOFW104T7_12485"/>
<comment type="caution">
    <text evidence="6">The sequence shown here is derived from an EMBL/GenBank/DDBJ whole genome shotgun (WGS) entry which is preliminary data.</text>
</comment>
<dbReference type="AlphaFoldDB" id="A0A154QI82"/>
<dbReference type="Pfam" id="PF13377">
    <property type="entry name" value="Peripla_BP_3"/>
    <property type="match status" value="1"/>
</dbReference>
<dbReference type="SUPFAM" id="SSF47413">
    <property type="entry name" value="lambda repressor-like DNA-binding domains"/>
    <property type="match status" value="1"/>
</dbReference>
<dbReference type="PROSITE" id="PS00356">
    <property type="entry name" value="HTH_LACI_1"/>
    <property type="match status" value="1"/>
</dbReference>
<sequence>MSAATIKDVAREAKVSVASVSRALNGGGGVTAETSQRIHEAAQRLHYVPHAAARMLITRRTNTVGALLPDLHGEFFSELIRGIDLAARARGLHLLVSSSHDGAEDAATALRAMQGRVDGLLILSNHVDAAFLRSNLPTGLPAVLLNSAVKSPSYGVLNIDNYGGAYAMVQHLLDAGHTGVTFIAGPTDNFDAQQRELGYRAAMAKHAPHATLDVLAGDFSEEAGYSAGRQLLARTSRPRAVFAANDMMAVGCLSAFKEVGVDVPRDIALAGFDDIPIARYVTPSLCTVRVRIADLGRSALEQLAAQLEDPRHATPSRHTLACEIVTRASCGGGRPAASQDAS</sequence>
<keyword evidence="1" id="KW-0678">Repressor</keyword>
<dbReference type="PANTHER" id="PTHR30146">
    <property type="entry name" value="LACI-RELATED TRANSCRIPTIONAL REPRESSOR"/>
    <property type="match status" value="1"/>
</dbReference>
<protein>
    <submittedName>
        <fullName evidence="6">LacI family transcriptional regulator</fullName>
    </submittedName>
</protein>
<proteinExistence type="predicted"/>
<dbReference type="Gene3D" id="3.40.50.2300">
    <property type="match status" value="2"/>
</dbReference>
<evidence type="ECO:0000259" key="5">
    <source>
        <dbReference type="PROSITE" id="PS50932"/>
    </source>
</evidence>
<evidence type="ECO:0000313" key="6">
    <source>
        <dbReference type="EMBL" id="KZC23700.1"/>
    </source>
</evidence>
<dbReference type="CDD" id="cd06267">
    <property type="entry name" value="PBP1_LacI_sugar_binding-like"/>
    <property type="match status" value="1"/>
</dbReference>
<keyword evidence="2" id="KW-0805">Transcription regulation</keyword>